<dbReference type="AlphaFoldDB" id="A0A0B6Z817"/>
<feature type="non-terminal residue" evidence="2">
    <location>
        <position position="69"/>
    </location>
</feature>
<feature type="region of interest" description="Disordered" evidence="1">
    <location>
        <begin position="1"/>
        <end position="49"/>
    </location>
</feature>
<evidence type="ECO:0000313" key="2">
    <source>
        <dbReference type="EMBL" id="CEK64086.1"/>
    </source>
</evidence>
<proteinExistence type="predicted"/>
<sequence>ASYLQETQPRSQRSAYTLSNSDEDRKWDPNHRGSLRKTKAQVHGYQDSSTADSQYLDDIVAVEQDKSAW</sequence>
<gene>
    <name evidence="2" type="primary">ORF50571</name>
</gene>
<name>A0A0B6Z817_9EUPU</name>
<organism evidence="2">
    <name type="scientific">Arion vulgaris</name>
    <dbReference type="NCBI Taxonomy" id="1028688"/>
    <lineage>
        <taxon>Eukaryota</taxon>
        <taxon>Metazoa</taxon>
        <taxon>Spiralia</taxon>
        <taxon>Lophotrochozoa</taxon>
        <taxon>Mollusca</taxon>
        <taxon>Gastropoda</taxon>
        <taxon>Heterobranchia</taxon>
        <taxon>Euthyneura</taxon>
        <taxon>Panpulmonata</taxon>
        <taxon>Eupulmonata</taxon>
        <taxon>Stylommatophora</taxon>
        <taxon>Helicina</taxon>
        <taxon>Arionoidea</taxon>
        <taxon>Arionidae</taxon>
        <taxon>Arion</taxon>
    </lineage>
</organism>
<feature type="compositionally biased region" description="Basic and acidic residues" evidence="1">
    <location>
        <begin position="22"/>
        <end position="31"/>
    </location>
</feature>
<protein>
    <submittedName>
        <fullName evidence="2">Uncharacterized protein</fullName>
    </submittedName>
</protein>
<reference evidence="2" key="1">
    <citation type="submission" date="2014-12" db="EMBL/GenBank/DDBJ databases">
        <title>Insight into the proteome of Arion vulgaris.</title>
        <authorList>
            <person name="Aradska J."/>
            <person name="Bulat T."/>
            <person name="Smidak R."/>
            <person name="Sarate P."/>
            <person name="Gangsoo J."/>
            <person name="Sialana F."/>
            <person name="Bilban M."/>
            <person name="Lubec G."/>
        </authorList>
    </citation>
    <scope>NUCLEOTIDE SEQUENCE</scope>
    <source>
        <tissue evidence="2">Skin</tissue>
    </source>
</reference>
<feature type="non-terminal residue" evidence="2">
    <location>
        <position position="1"/>
    </location>
</feature>
<feature type="compositionally biased region" description="Polar residues" evidence="1">
    <location>
        <begin position="1"/>
        <end position="20"/>
    </location>
</feature>
<dbReference type="EMBL" id="HACG01017221">
    <property type="protein sequence ID" value="CEK64086.1"/>
    <property type="molecule type" value="Transcribed_RNA"/>
</dbReference>
<evidence type="ECO:0000256" key="1">
    <source>
        <dbReference type="SAM" id="MobiDB-lite"/>
    </source>
</evidence>
<accession>A0A0B6Z817</accession>